<organism evidence="2 3">
    <name type="scientific">Dovyalis caffra</name>
    <dbReference type="NCBI Taxonomy" id="77055"/>
    <lineage>
        <taxon>Eukaryota</taxon>
        <taxon>Viridiplantae</taxon>
        <taxon>Streptophyta</taxon>
        <taxon>Embryophyta</taxon>
        <taxon>Tracheophyta</taxon>
        <taxon>Spermatophyta</taxon>
        <taxon>Magnoliopsida</taxon>
        <taxon>eudicotyledons</taxon>
        <taxon>Gunneridae</taxon>
        <taxon>Pentapetalae</taxon>
        <taxon>rosids</taxon>
        <taxon>fabids</taxon>
        <taxon>Malpighiales</taxon>
        <taxon>Salicaceae</taxon>
        <taxon>Flacourtieae</taxon>
        <taxon>Dovyalis</taxon>
    </lineage>
</organism>
<feature type="transmembrane region" description="Helical" evidence="1">
    <location>
        <begin position="172"/>
        <end position="189"/>
    </location>
</feature>
<evidence type="ECO:0000313" key="2">
    <source>
        <dbReference type="EMBL" id="CAK7343574.1"/>
    </source>
</evidence>
<dbReference type="EMBL" id="CAWUPB010001160">
    <property type="protein sequence ID" value="CAK7343574.1"/>
    <property type="molecule type" value="Genomic_DNA"/>
</dbReference>
<sequence>MQAEKQQTWKINVHARSKKFRFKFKATKTDQPIWKLPKFSIFLRIHKFLLQVNTEPGTSIPRWKKPRTLKSKFLNFFRKFKTLPSKKQTTAAEKTQNLQNPDNKLRVDQKREIGYDYEMPFCIGSLLVGTLALLSESICEKNQKGIIIHASFILLFLAFLFKKYVTGKARTLLVFLTMATAVSAVLFRLDKYMNYDQGLVSEFVWKAWNYAAASGCLYELSQVVILLRNGSPSATCRRPVFFD</sequence>
<name>A0AAV1S0T7_9ROSI</name>
<comment type="caution">
    <text evidence="2">The sequence shown here is derived from an EMBL/GenBank/DDBJ whole genome shotgun (WGS) entry which is preliminary data.</text>
</comment>
<feature type="transmembrane region" description="Helical" evidence="1">
    <location>
        <begin position="114"/>
        <end position="134"/>
    </location>
</feature>
<feature type="transmembrane region" description="Helical" evidence="1">
    <location>
        <begin position="146"/>
        <end position="165"/>
    </location>
</feature>
<gene>
    <name evidence="2" type="ORF">DCAF_LOCUS17377</name>
</gene>
<dbReference type="Proteomes" id="UP001314170">
    <property type="component" value="Unassembled WGS sequence"/>
</dbReference>
<reference evidence="2 3" key="1">
    <citation type="submission" date="2024-01" db="EMBL/GenBank/DDBJ databases">
        <authorList>
            <person name="Waweru B."/>
        </authorList>
    </citation>
    <scope>NUCLEOTIDE SEQUENCE [LARGE SCALE GENOMIC DNA]</scope>
</reference>
<evidence type="ECO:0000256" key="1">
    <source>
        <dbReference type="SAM" id="Phobius"/>
    </source>
</evidence>
<evidence type="ECO:0008006" key="4">
    <source>
        <dbReference type="Google" id="ProtNLM"/>
    </source>
</evidence>
<accession>A0AAV1S0T7</accession>
<evidence type="ECO:0000313" key="3">
    <source>
        <dbReference type="Proteomes" id="UP001314170"/>
    </source>
</evidence>
<keyword evidence="1" id="KW-0812">Transmembrane</keyword>
<keyword evidence="1" id="KW-0472">Membrane</keyword>
<keyword evidence="1" id="KW-1133">Transmembrane helix</keyword>
<protein>
    <recommendedName>
        <fullName evidence="4">Transmembrane protein</fullName>
    </recommendedName>
</protein>
<keyword evidence="3" id="KW-1185">Reference proteome</keyword>
<dbReference type="AlphaFoldDB" id="A0AAV1S0T7"/>
<proteinExistence type="predicted"/>